<dbReference type="InterPro" id="IPR045584">
    <property type="entry name" value="Pilin-like"/>
</dbReference>
<dbReference type="NCBIfam" id="TIGR02532">
    <property type="entry name" value="IV_pilin_GFxxxE"/>
    <property type="match status" value="1"/>
</dbReference>
<dbReference type="Gene3D" id="3.30.700.10">
    <property type="entry name" value="Glycoprotein, Type 4 Pilin"/>
    <property type="match status" value="1"/>
</dbReference>
<feature type="transmembrane region" description="Helical" evidence="1">
    <location>
        <begin position="12"/>
        <end position="33"/>
    </location>
</feature>
<evidence type="ECO:0000313" key="2">
    <source>
        <dbReference type="EMBL" id="AAZ48142.1"/>
    </source>
</evidence>
<protein>
    <submittedName>
        <fullName evidence="2">General secretion pathway protein H</fullName>
    </submittedName>
</protein>
<reference evidence="2" key="1">
    <citation type="submission" date="2005-08" db="EMBL/GenBank/DDBJ databases">
        <title>Complete sequence of Dechloromonas aromatica RCB.</title>
        <authorList>
            <person name="Salinero K.K."/>
            <person name="Copeland A."/>
            <person name="Lucas S."/>
            <person name="Lapidus A."/>
            <person name="Barry K."/>
            <person name="Detter J.C."/>
            <person name="Glavina T."/>
            <person name="Hammon N."/>
            <person name="Israni S."/>
            <person name="Pitluck S."/>
            <person name="Di Bartolo G."/>
            <person name="Trong S."/>
            <person name="Schmutz J."/>
            <person name="Larimer F."/>
            <person name="Land M."/>
            <person name="Ivanova N."/>
            <person name="Richardson P."/>
        </authorList>
    </citation>
    <scope>NUCLEOTIDE SEQUENCE</scope>
    <source>
        <strain evidence="2">RCB</strain>
    </source>
</reference>
<sequence>MSLTRHNRGFTLIELAIVLIIVALLSGGLMMAVSAQMDTIAASETQRRLNDARDALLGYVAANGRLPCPAIGGATGVESPLGGGNCNDNWDGFLPAVTLGLSPSNEAGYAVDGWGNPVRYAITKAVSSQVSTANQIKAAWNAGTALAADLRICSSALGMTGSGASASCAAGSELANNAVAVIYSRGKNGAAAPVSADEQANGDTDRLFVSHTPTSAGANEFDDLVIWLSPNILYNRLIAAGRLP</sequence>
<dbReference type="KEGG" id="dar:Daro_3413"/>
<gene>
    <name evidence="2" type="ordered locus">Daro_3413</name>
</gene>
<dbReference type="Pfam" id="PF07963">
    <property type="entry name" value="N_methyl"/>
    <property type="match status" value="1"/>
</dbReference>
<dbReference type="PROSITE" id="PS00409">
    <property type="entry name" value="PROKAR_NTER_METHYL"/>
    <property type="match status" value="1"/>
</dbReference>
<dbReference type="STRING" id="159087.Daro_3413"/>
<dbReference type="AlphaFoldDB" id="Q47AI9"/>
<dbReference type="eggNOG" id="COG2165">
    <property type="taxonomic scope" value="Bacteria"/>
</dbReference>
<evidence type="ECO:0000256" key="1">
    <source>
        <dbReference type="SAM" id="Phobius"/>
    </source>
</evidence>
<name>Q47AI9_DECAR</name>
<keyword evidence="1" id="KW-0472">Membrane</keyword>
<keyword evidence="1" id="KW-1133">Transmembrane helix</keyword>
<dbReference type="HOGENOM" id="CLU_098182_0_0_4"/>
<accession>Q47AI9</accession>
<keyword evidence="1" id="KW-0812">Transmembrane</keyword>
<dbReference type="EMBL" id="CP000089">
    <property type="protein sequence ID" value="AAZ48142.1"/>
    <property type="molecule type" value="Genomic_DNA"/>
</dbReference>
<proteinExistence type="predicted"/>
<dbReference type="InterPro" id="IPR012902">
    <property type="entry name" value="N_methyl_site"/>
</dbReference>
<dbReference type="SUPFAM" id="SSF54523">
    <property type="entry name" value="Pili subunits"/>
    <property type="match status" value="1"/>
</dbReference>
<organism evidence="2">
    <name type="scientific">Dechloromonas aromatica (strain RCB)</name>
    <dbReference type="NCBI Taxonomy" id="159087"/>
    <lineage>
        <taxon>Bacteria</taxon>
        <taxon>Pseudomonadati</taxon>
        <taxon>Pseudomonadota</taxon>
        <taxon>Betaproteobacteria</taxon>
        <taxon>Rhodocyclales</taxon>
        <taxon>Azonexaceae</taxon>
        <taxon>Dechloromonas</taxon>
    </lineage>
</organism>